<comment type="caution">
    <text evidence="3">The sequence shown here is derived from an EMBL/GenBank/DDBJ whole genome shotgun (WGS) entry which is preliminary data.</text>
</comment>
<evidence type="ECO:0000256" key="1">
    <source>
        <dbReference type="SAM" id="MobiDB-lite"/>
    </source>
</evidence>
<feature type="region of interest" description="Disordered" evidence="1">
    <location>
        <begin position="205"/>
        <end position="225"/>
    </location>
</feature>
<reference evidence="3" key="1">
    <citation type="submission" date="2018-03" db="EMBL/GenBank/DDBJ databases">
        <authorList>
            <person name="Guldener U."/>
        </authorList>
    </citation>
    <scope>NUCLEOTIDE SEQUENCE</scope>
</reference>
<feature type="compositionally biased region" description="Polar residues" evidence="1">
    <location>
        <begin position="24"/>
        <end position="43"/>
    </location>
</feature>
<feature type="compositionally biased region" description="Polar residues" evidence="1">
    <location>
        <begin position="172"/>
        <end position="182"/>
    </location>
</feature>
<gene>
    <name evidence="3" type="ORF">DNG_00858</name>
</gene>
<dbReference type="Proteomes" id="UP001187682">
    <property type="component" value="Unassembled WGS sequence"/>
</dbReference>
<proteinExistence type="predicted"/>
<evidence type="ECO:0000259" key="2">
    <source>
        <dbReference type="Pfam" id="PF22893"/>
    </source>
</evidence>
<evidence type="ECO:0000313" key="4">
    <source>
        <dbReference type="Proteomes" id="UP001187682"/>
    </source>
</evidence>
<protein>
    <recommendedName>
        <fullName evidence="2">Ubiquitin-like domain-containing protein</fullName>
    </recommendedName>
</protein>
<feature type="domain" description="Ubiquitin-like" evidence="2">
    <location>
        <begin position="353"/>
        <end position="389"/>
    </location>
</feature>
<feature type="compositionally biased region" description="Basic and acidic residues" evidence="1">
    <location>
        <begin position="7"/>
        <end position="23"/>
    </location>
</feature>
<dbReference type="AlphaFoldDB" id="A0AAE8SR98"/>
<feature type="region of interest" description="Disordered" evidence="1">
    <location>
        <begin position="317"/>
        <end position="359"/>
    </location>
</feature>
<name>A0AAE8SR98_9PEZI</name>
<feature type="compositionally biased region" description="Low complexity" evidence="1">
    <location>
        <begin position="324"/>
        <end position="340"/>
    </location>
</feature>
<feature type="region of interest" description="Disordered" evidence="1">
    <location>
        <begin position="99"/>
        <end position="192"/>
    </location>
</feature>
<sequence>MAEPPDVSDRISDGAELSEKQSDDNLGSNSGAQSGHGNSSNDTPAPGRDEAAGETQFQETADEPGYERGDPSKQEEHLGSSEELKEVCQYGGQGHCSVVADANAETRPSSSEVLEGSESTREENSYSNSKVSSGGNDGFSSGDTSELSGDERLASEMRRAEIRRGKEREVSPTPSLRSTSEEPSGGMPTIAIPDSQLHEYKREVLSSPSLDEGRVGGVSSASDTTEMDLEETTFVHIPWEKDPERELQKLPIRLRDLNGRTFLLPWNSVKTWKGAKGLIRKIHSYHEHLLDIIDEGEYHLLAKNVWANEEDATIGDSLSGYPRTPASSSGAQSTASAPAGNSMPQMGHTGNPMNSGRNRIPRTRDAIILPELWESVVEPGMYIDMVVWHFSGRHPIFGQVPPQHGGRGRGSVVPGGVGRGYPSTAPPLPPDFLSNAQSQALSHMQAQTYAAHQPVQVGGPNNIQVGIARGNSLPPRLAGQPRVMSVAPRRIVKTRVKQAP</sequence>
<evidence type="ECO:0000313" key="3">
    <source>
        <dbReference type="EMBL" id="SPN97344.1"/>
    </source>
</evidence>
<accession>A0AAE8SR98</accession>
<feature type="domain" description="Ubiquitin-like" evidence="2">
    <location>
        <begin position="249"/>
        <end position="303"/>
    </location>
</feature>
<feature type="region of interest" description="Disordered" evidence="1">
    <location>
        <begin position="1"/>
        <end position="86"/>
    </location>
</feature>
<feature type="compositionally biased region" description="Low complexity" evidence="1">
    <location>
        <begin position="132"/>
        <end position="145"/>
    </location>
</feature>
<dbReference type="Pfam" id="PF22893">
    <property type="entry name" value="ULD_2"/>
    <property type="match status" value="2"/>
</dbReference>
<organism evidence="3 4">
    <name type="scientific">Cephalotrichum gorgonifer</name>
    <dbReference type="NCBI Taxonomy" id="2041049"/>
    <lineage>
        <taxon>Eukaryota</taxon>
        <taxon>Fungi</taxon>
        <taxon>Dikarya</taxon>
        <taxon>Ascomycota</taxon>
        <taxon>Pezizomycotina</taxon>
        <taxon>Sordariomycetes</taxon>
        <taxon>Hypocreomycetidae</taxon>
        <taxon>Microascales</taxon>
        <taxon>Microascaceae</taxon>
        <taxon>Cephalotrichum</taxon>
    </lineage>
</organism>
<feature type="compositionally biased region" description="Basic and acidic residues" evidence="1">
    <location>
        <begin position="65"/>
        <end position="86"/>
    </location>
</feature>
<feature type="compositionally biased region" description="Basic and acidic residues" evidence="1">
    <location>
        <begin position="149"/>
        <end position="170"/>
    </location>
</feature>
<dbReference type="InterPro" id="IPR054464">
    <property type="entry name" value="ULD_fung"/>
</dbReference>
<keyword evidence="4" id="KW-1185">Reference proteome</keyword>
<dbReference type="EMBL" id="ONZQ02000001">
    <property type="protein sequence ID" value="SPN97344.1"/>
    <property type="molecule type" value="Genomic_DNA"/>
</dbReference>